<proteinExistence type="predicted"/>
<reference evidence="2" key="1">
    <citation type="journal article" date="2023" name="Science">
        <title>Genome structures resolve the early diversification of teleost fishes.</title>
        <authorList>
            <person name="Parey E."/>
            <person name="Louis A."/>
            <person name="Montfort J."/>
            <person name="Bouchez O."/>
            <person name="Roques C."/>
            <person name="Iampietro C."/>
            <person name="Lluch J."/>
            <person name="Castinel A."/>
            <person name="Donnadieu C."/>
            <person name="Desvignes T."/>
            <person name="Floi Bucao C."/>
            <person name="Jouanno E."/>
            <person name="Wen M."/>
            <person name="Mejri S."/>
            <person name="Dirks R."/>
            <person name="Jansen H."/>
            <person name="Henkel C."/>
            <person name="Chen W.J."/>
            <person name="Zahm M."/>
            <person name="Cabau C."/>
            <person name="Klopp C."/>
            <person name="Thompson A.W."/>
            <person name="Robinson-Rechavi M."/>
            <person name="Braasch I."/>
            <person name="Lecointre G."/>
            <person name="Bobe J."/>
            <person name="Postlethwait J.H."/>
            <person name="Berthelot C."/>
            <person name="Roest Crollius H."/>
            <person name="Guiguen Y."/>
        </authorList>
    </citation>
    <scope>NUCLEOTIDE SEQUENCE</scope>
    <source>
        <strain evidence="2">Concon-B</strain>
    </source>
</reference>
<keyword evidence="3" id="KW-1185">Reference proteome</keyword>
<feature type="region of interest" description="Disordered" evidence="1">
    <location>
        <begin position="74"/>
        <end position="101"/>
    </location>
</feature>
<evidence type="ECO:0000256" key="1">
    <source>
        <dbReference type="SAM" id="MobiDB-lite"/>
    </source>
</evidence>
<dbReference type="AlphaFoldDB" id="A0A9Q1HY50"/>
<comment type="caution">
    <text evidence="2">The sequence shown here is derived from an EMBL/GenBank/DDBJ whole genome shotgun (WGS) entry which is preliminary data.</text>
</comment>
<sequence length="196" mass="21457">MAESECSACFAPRRIRSLLRISRTMRFPTCFLLCLEARGHVLLPARHLLRCERIQTVPKTTIWLISTSAQPRCGEREGRRRRGEKLRDGTKRNGREKERPTPLFRSRQAAYADLRSLHPPTLCRLSVGGVGGHTRRPGGPGPGPCGGVCECPGLLSLPPRPGPLNVISGSQRRREGHRGGAGWAVEKGDASLAAVL</sequence>
<accession>A0A9Q1HY50</accession>
<dbReference type="EMBL" id="JAFJMO010000008">
    <property type="protein sequence ID" value="KAJ8268827.1"/>
    <property type="molecule type" value="Genomic_DNA"/>
</dbReference>
<gene>
    <name evidence="2" type="ORF">COCON_G00114340</name>
</gene>
<organism evidence="2 3">
    <name type="scientific">Conger conger</name>
    <name type="common">Conger eel</name>
    <name type="synonym">Muraena conger</name>
    <dbReference type="NCBI Taxonomy" id="82655"/>
    <lineage>
        <taxon>Eukaryota</taxon>
        <taxon>Metazoa</taxon>
        <taxon>Chordata</taxon>
        <taxon>Craniata</taxon>
        <taxon>Vertebrata</taxon>
        <taxon>Euteleostomi</taxon>
        <taxon>Actinopterygii</taxon>
        <taxon>Neopterygii</taxon>
        <taxon>Teleostei</taxon>
        <taxon>Anguilliformes</taxon>
        <taxon>Congridae</taxon>
        <taxon>Conger</taxon>
    </lineage>
</organism>
<evidence type="ECO:0000313" key="3">
    <source>
        <dbReference type="Proteomes" id="UP001152803"/>
    </source>
</evidence>
<protein>
    <submittedName>
        <fullName evidence="2">Uncharacterized protein</fullName>
    </submittedName>
</protein>
<evidence type="ECO:0000313" key="2">
    <source>
        <dbReference type="EMBL" id="KAJ8268827.1"/>
    </source>
</evidence>
<feature type="compositionally biased region" description="Basic and acidic residues" evidence="1">
    <location>
        <begin position="85"/>
        <end position="100"/>
    </location>
</feature>
<name>A0A9Q1HY50_CONCO</name>
<dbReference type="Proteomes" id="UP001152803">
    <property type="component" value="Unassembled WGS sequence"/>
</dbReference>